<dbReference type="PROSITE" id="PS51779">
    <property type="entry name" value="POTRA"/>
    <property type="match status" value="1"/>
</dbReference>
<evidence type="ECO:0000256" key="2">
    <source>
        <dbReference type="ARBA" id="ARBA00009055"/>
    </source>
</evidence>
<dbReference type="AlphaFoldDB" id="B1X133"/>
<dbReference type="PANTHER" id="PTHR34597:SF3">
    <property type="entry name" value="OUTER MEMBRANE TRANSPORTER CDIB"/>
    <property type="match status" value="1"/>
</dbReference>
<dbReference type="Pfam" id="PF08479">
    <property type="entry name" value="POTRA_2"/>
    <property type="match status" value="1"/>
</dbReference>
<feature type="domain" description="POTRA" evidence="10">
    <location>
        <begin position="80"/>
        <end position="155"/>
    </location>
</feature>
<dbReference type="InterPro" id="IPR013686">
    <property type="entry name" value="Polypept-transport_assoc_ShlB"/>
</dbReference>
<evidence type="ECO:0000256" key="3">
    <source>
        <dbReference type="ARBA" id="ARBA00022448"/>
    </source>
</evidence>
<evidence type="ECO:0000313" key="12">
    <source>
        <dbReference type="Proteomes" id="UP000001203"/>
    </source>
</evidence>
<feature type="signal peptide" evidence="9">
    <location>
        <begin position="1"/>
        <end position="28"/>
    </location>
</feature>
<dbReference type="InterPro" id="IPR051544">
    <property type="entry name" value="TPS_OM_transporter"/>
</dbReference>
<organism evidence="11 12">
    <name type="scientific">Crocosphaera subtropica (strain ATCC 51142 / BH68)</name>
    <name type="common">Cyanothece sp. (strain ATCC 51142)</name>
    <dbReference type="NCBI Taxonomy" id="43989"/>
    <lineage>
        <taxon>Bacteria</taxon>
        <taxon>Bacillati</taxon>
        <taxon>Cyanobacteriota</taxon>
        <taxon>Cyanophyceae</taxon>
        <taxon>Oscillatoriophycideae</taxon>
        <taxon>Chroococcales</taxon>
        <taxon>Aphanothecaceae</taxon>
        <taxon>Crocosphaera</taxon>
        <taxon>Crocosphaera subtropica</taxon>
    </lineage>
</organism>
<evidence type="ECO:0000259" key="10">
    <source>
        <dbReference type="PROSITE" id="PS51779"/>
    </source>
</evidence>
<name>B1X133_CROS5</name>
<dbReference type="GO" id="GO:0046819">
    <property type="term" value="P:protein secretion by the type V secretion system"/>
    <property type="evidence" value="ECO:0007669"/>
    <property type="project" value="TreeGrafter"/>
</dbReference>
<dbReference type="GO" id="GO:0009279">
    <property type="term" value="C:cell outer membrane"/>
    <property type="evidence" value="ECO:0007669"/>
    <property type="project" value="UniProtKB-SubCell"/>
</dbReference>
<evidence type="ECO:0000256" key="8">
    <source>
        <dbReference type="ARBA" id="ARBA00023237"/>
    </source>
</evidence>
<feature type="chain" id="PRO_5002770596" description="POTRA domain-containing protein" evidence="9">
    <location>
        <begin position="29"/>
        <end position="576"/>
    </location>
</feature>
<dbReference type="PANTHER" id="PTHR34597">
    <property type="entry name" value="SLR1661 PROTEIN"/>
    <property type="match status" value="1"/>
</dbReference>
<dbReference type="Gene3D" id="2.40.160.50">
    <property type="entry name" value="membrane protein fhac: a member of the omp85/tpsb transporter family"/>
    <property type="match status" value="1"/>
</dbReference>
<dbReference type="Proteomes" id="UP000001203">
    <property type="component" value="Chromosome circular"/>
</dbReference>
<accession>B1X133</accession>
<dbReference type="GO" id="GO:0008320">
    <property type="term" value="F:protein transmembrane transporter activity"/>
    <property type="evidence" value="ECO:0007669"/>
    <property type="project" value="TreeGrafter"/>
</dbReference>
<dbReference type="eggNOG" id="COG2831">
    <property type="taxonomic scope" value="Bacteria"/>
</dbReference>
<dbReference type="KEGG" id="cyt:cce_0323"/>
<proteinExistence type="inferred from homology"/>
<evidence type="ECO:0000256" key="1">
    <source>
        <dbReference type="ARBA" id="ARBA00004442"/>
    </source>
</evidence>
<sequence length="576" mass="64077">MICQTVTRLPNLLCCSFCFLCLSGGFTAKLTAQSFDNSPIPPTSVPELPQPVPLPETPLKPPTVSPVPTEEVSPNIPGTITVKQFRFEGNTAFDTEELTKVIEGFIDRPLTFAELLQARSAITQYYIDRGYVTSGAYIPPQTIENGIVAIKIVEGQLEDIQVTVEGKLNPNYVRDRLGLGGQTPLNIPRLVESLQLLQLNPVIDSISAELTPSPRPGNNILVVNVVSARSFYPSLIFDNGRNPQVGEIRRGFNLAERNLLGLGDKAEFSYFNTDASDDVEVTYQVPVNVYNGTIEVGYRSLTGEIIEEPLDILDINSDYQKYSLRFRQPIIQTPSQELTLGLDIDHQKSKTLYLDGLAFPSRGSDTNGRTHISTIRFSQEWVGRSATQVLSARSEFDWGIEAFGTTIPFDLQVNPDAPYSNYFLWRGQAQWVKLLADDTLFVLRSDMQFADRPIVSLEQFSLGGIGNVKGYRQNSLLTDNGIFAGMELRFPVYRLPKDRFVVQIVPFLNYGQGWNSGEEPDPPINELASVGVGLQVQYGDFFNARLDWANRLGKELFQGGDSLQDDGFFFTITISP</sequence>
<keyword evidence="7" id="KW-0472">Membrane</keyword>
<keyword evidence="6" id="KW-0653">Protein transport</keyword>
<evidence type="ECO:0000256" key="7">
    <source>
        <dbReference type="ARBA" id="ARBA00023136"/>
    </source>
</evidence>
<comment type="subcellular location">
    <subcellularLocation>
        <location evidence="1">Cell outer membrane</location>
    </subcellularLocation>
</comment>
<protein>
    <recommendedName>
        <fullName evidence="10">POTRA domain-containing protein</fullName>
    </recommendedName>
</protein>
<keyword evidence="3" id="KW-0813">Transport</keyword>
<dbReference type="STRING" id="43989.cce_0323"/>
<keyword evidence="4" id="KW-1134">Transmembrane beta strand</keyword>
<evidence type="ECO:0000256" key="5">
    <source>
        <dbReference type="ARBA" id="ARBA00022692"/>
    </source>
</evidence>
<evidence type="ECO:0000256" key="9">
    <source>
        <dbReference type="SAM" id="SignalP"/>
    </source>
</evidence>
<evidence type="ECO:0000313" key="11">
    <source>
        <dbReference type="EMBL" id="ACB49674.1"/>
    </source>
</evidence>
<dbReference type="OrthoDB" id="596066at2"/>
<dbReference type="HOGENOM" id="CLU_021521_0_0_3"/>
<evidence type="ECO:0000256" key="6">
    <source>
        <dbReference type="ARBA" id="ARBA00022927"/>
    </source>
</evidence>
<keyword evidence="8" id="KW-0998">Cell outer membrane</keyword>
<dbReference type="InterPro" id="IPR034746">
    <property type="entry name" value="POTRA"/>
</dbReference>
<comment type="similarity">
    <text evidence="2">Belongs to the TPS (TC 1.B.20) family.</text>
</comment>
<keyword evidence="5" id="KW-0812">Transmembrane</keyword>
<evidence type="ECO:0000256" key="4">
    <source>
        <dbReference type="ARBA" id="ARBA00022452"/>
    </source>
</evidence>
<dbReference type="InterPro" id="IPR005565">
    <property type="entry name" value="Hemolysn_activator_HlyB_C"/>
</dbReference>
<keyword evidence="9" id="KW-0732">Signal</keyword>
<reference evidence="11 12" key="1">
    <citation type="journal article" date="2008" name="Proc. Natl. Acad. Sci. U.S.A.">
        <title>The genome of Cyanothece 51142, a unicellular diazotrophic cyanobacterium important in the marine nitrogen cycle.</title>
        <authorList>
            <person name="Welsh E.A."/>
            <person name="Liberton M."/>
            <person name="Stoeckel J."/>
            <person name="Loh T."/>
            <person name="Elvitigala T."/>
            <person name="Wang C."/>
            <person name="Wollam A."/>
            <person name="Fulton R.S."/>
            <person name="Clifton S.W."/>
            <person name="Jacobs J.M."/>
            <person name="Aurora R."/>
            <person name="Ghosh B.K."/>
            <person name="Sherman L.A."/>
            <person name="Smith R.D."/>
            <person name="Wilson R.K."/>
            <person name="Pakrasi H.B."/>
        </authorList>
    </citation>
    <scope>NUCLEOTIDE SEQUENCE [LARGE SCALE GENOMIC DNA]</scope>
    <source>
        <strain evidence="12">ATCC 51142 / BH68</strain>
    </source>
</reference>
<dbReference type="GO" id="GO:0098046">
    <property type="term" value="C:type V protein secretion system complex"/>
    <property type="evidence" value="ECO:0007669"/>
    <property type="project" value="TreeGrafter"/>
</dbReference>
<gene>
    <name evidence="11" type="ordered locus">cce_0323</name>
</gene>
<dbReference type="EMBL" id="CP000806">
    <property type="protein sequence ID" value="ACB49674.1"/>
    <property type="molecule type" value="Genomic_DNA"/>
</dbReference>
<dbReference type="Pfam" id="PF03865">
    <property type="entry name" value="ShlB"/>
    <property type="match status" value="1"/>
</dbReference>
<dbReference type="Gene3D" id="3.10.20.310">
    <property type="entry name" value="membrane protein fhac"/>
    <property type="match status" value="1"/>
</dbReference>
<keyword evidence="12" id="KW-1185">Reference proteome</keyword>
<dbReference type="RefSeq" id="WP_009546815.1">
    <property type="nucleotide sequence ID" value="NC_010546.1"/>
</dbReference>